<dbReference type="RefSeq" id="XP_006825907.1">
    <property type="nucleotide sequence ID" value="XM_006825844.1"/>
</dbReference>
<organism evidence="8 9">
    <name type="scientific">Saccoglossus kowalevskii</name>
    <name type="common">Acorn worm</name>
    <dbReference type="NCBI Taxonomy" id="10224"/>
    <lineage>
        <taxon>Eukaryota</taxon>
        <taxon>Metazoa</taxon>
        <taxon>Hemichordata</taxon>
        <taxon>Enteropneusta</taxon>
        <taxon>Harrimaniidae</taxon>
        <taxon>Saccoglossus</taxon>
    </lineage>
</organism>
<keyword evidence="3" id="KW-0479">Metal-binding</keyword>
<comment type="cofactor">
    <cofactor evidence="1">
        <name>Ca(2+)</name>
        <dbReference type="ChEBI" id="CHEBI:29108"/>
    </cofactor>
</comment>
<feature type="non-terminal residue" evidence="9">
    <location>
        <position position="439"/>
    </location>
</feature>
<dbReference type="InterPro" id="IPR047115">
    <property type="entry name" value="ARSB"/>
</dbReference>
<evidence type="ECO:0000256" key="3">
    <source>
        <dbReference type="ARBA" id="ARBA00022723"/>
    </source>
</evidence>
<dbReference type="PANTHER" id="PTHR10342">
    <property type="entry name" value="ARYLSULFATASE"/>
    <property type="match status" value="1"/>
</dbReference>
<accession>A0ABM0N0W6</accession>
<sequence>MISSILSECCLATSSQPHIIVIIADDLGWDDVSFHGSDQIPTPNIDELAYSGVLLHNYYVQPICTPTRAALMTGRHPIHLGLQDGVIVASHPYGLPLNETIMPQYLKPLGYDTHIVGKWHLGFFAWQYTPLYRGFDTHFGYYNGEEGYYDHTAEEPKYIGLDFRNNTELFKSAYGEYSTELFTSYAEKIIHNHNKNKPLFLYLAHQAVHSGNSYSPLEAPYKYTSRFPYIQDERRRTFAGMVSALDDSVGNITRALKHSGLYENCIILFSTDNGGPAAGFDANYASNWPLRGIKHTLWEGGVRGDGFIHSPLLEKPGRISTDMIHVCDWLPTIYHIAGGNVSSLPTNLDGFNVWDTLSRGTPSPRTEILHNIDPHKNHNAAALRVGEFKIILGTEEHGEWDGWYEPEEYTKENKKNDPRAAVVYCGEKPGNASTNCNSG</sequence>
<comment type="similarity">
    <text evidence="2">Belongs to the sulfatase family.</text>
</comment>
<dbReference type="CDD" id="cd16029">
    <property type="entry name" value="4-S"/>
    <property type="match status" value="1"/>
</dbReference>
<evidence type="ECO:0000259" key="7">
    <source>
        <dbReference type="Pfam" id="PF00884"/>
    </source>
</evidence>
<gene>
    <name evidence="9" type="primary">LOC100372000</name>
</gene>
<evidence type="ECO:0000256" key="5">
    <source>
        <dbReference type="ARBA" id="ARBA00022837"/>
    </source>
</evidence>
<reference evidence="9" key="1">
    <citation type="submission" date="2025-08" db="UniProtKB">
        <authorList>
            <consortium name="RefSeq"/>
        </authorList>
    </citation>
    <scope>IDENTIFICATION</scope>
    <source>
        <tissue evidence="9">Testes</tissue>
    </source>
</reference>
<dbReference type="InterPro" id="IPR024607">
    <property type="entry name" value="Sulfatase_CS"/>
</dbReference>
<feature type="domain" description="Sulfatase N-terminal" evidence="7">
    <location>
        <begin position="17"/>
        <end position="338"/>
    </location>
</feature>
<evidence type="ECO:0000256" key="4">
    <source>
        <dbReference type="ARBA" id="ARBA00022801"/>
    </source>
</evidence>
<proteinExistence type="inferred from homology"/>
<keyword evidence="5" id="KW-0106">Calcium</keyword>
<dbReference type="Pfam" id="PF00884">
    <property type="entry name" value="Sulfatase"/>
    <property type="match status" value="1"/>
</dbReference>
<keyword evidence="8" id="KW-1185">Reference proteome</keyword>
<dbReference type="PANTHER" id="PTHR10342:SF273">
    <property type="entry name" value="RE14504P"/>
    <property type="match status" value="1"/>
</dbReference>
<protein>
    <submittedName>
        <fullName evidence="9">Arylsulfatase B-like</fullName>
    </submittedName>
</protein>
<dbReference type="InterPro" id="IPR017850">
    <property type="entry name" value="Alkaline_phosphatase_core_sf"/>
</dbReference>
<evidence type="ECO:0000313" key="9">
    <source>
        <dbReference type="RefSeq" id="XP_006825907.1"/>
    </source>
</evidence>
<evidence type="ECO:0000256" key="6">
    <source>
        <dbReference type="ARBA" id="ARBA00023180"/>
    </source>
</evidence>
<keyword evidence="4" id="KW-0378">Hydrolase</keyword>
<evidence type="ECO:0000256" key="1">
    <source>
        <dbReference type="ARBA" id="ARBA00001913"/>
    </source>
</evidence>
<keyword evidence="6" id="KW-0325">Glycoprotein</keyword>
<dbReference type="SUPFAM" id="SSF53649">
    <property type="entry name" value="Alkaline phosphatase-like"/>
    <property type="match status" value="1"/>
</dbReference>
<dbReference type="InterPro" id="IPR000917">
    <property type="entry name" value="Sulfatase_N"/>
</dbReference>
<dbReference type="Gene3D" id="3.40.720.10">
    <property type="entry name" value="Alkaline Phosphatase, subunit A"/>
    <property type="match status" value="1"/>
</dbReference>
<dbReference type="Gene3D" id="3.30.1120.10">
    <property type="match status" value="1"/>
</dbReference>
<evidence type="ECO:0000256" key="2">
    <source>
        <dbReference type="ARBA" id="ARBA00008779"/>
    </source>
</evidence>
<dbReference type="Proteomes" id="UP000694865">
    <property type="component" value="Unplaced"/>
</dbReference>
<name>A0ABM0N0W6_SACKO</name>
<dbReference type="GeneID" id="100372000"/>
<dbReference type="PROSITE" id="PS00523">
    <property type="entry name" value="SULFATASE_1"/>
    <property type="match status" value="1"/>
</dbReference>
<dbReference type="PROSITE" id="PS00149">
    <property type="entry name" value="SULFATASE_2"/>
    <property type="match status" value="1"/>
</dbReference>
<evidence type="ECO:0000313" key="8">
    <source>
        <dbReference type="Proteomes" id="UP000694865"/>
    </source>
</evidence>